<feature type="transmembrane region" description="Helical" evidence="7">
    <location>
        <begin position="175"/>
        <end position="200"/>
    </location>
</feature>
<dbReference type="InterPro" id="IPR004681">
    <property type="entry name" value="TRAP_DctM"/>
</dbReference>
<evidence type="ECO:0000313" key="10">
    <source>
        <dbReference type="Proteomes" id="UP000199095"/>
    </source>
</evidence>
<dbReference type="Pfam" id="PF06808">
    <property type="entry name" value="DctM"/>
    <property type="match status" value="1"/>
</dbReference>
<feature type="transmembrane region" description="Helical" evidence="7">
    <location>
        <begin position="278"/>
        <end position="300"/>
    </location>
</feature>
<gene>
    <name evidence="9" type="ORF">SAMN05421676_101336</name>
</gene>
<evidence type="ECO:0000256" key="7">
    <source>
        <dbReference type="SAM" id="Phobius"/>
    </source>
</evidence>
<feature type="transmembrane region" description="Helical" evidence="7">
    <location>
        <begin position="221"/>
        <end position="243"/>
    </location>
</feature>
<evidence type="ECO:0000256" key="1">
    <source>
        <dbReference type="ARBA" id="ARBA00004429"/>
    </source>
</evidence>
<comment type="subcellular location">
    <subcellularLocation>
        <location evidence="1">Cell inner membrane</location>
        <topology evidence="1">Multi-pass membrane protein</topology>
    </subcellularLocation>
</comment>
<dbReference type="GO" id="GO:0005886">
    <property type="term" value="C:plasma membrane"/>
    <property type="evidence" value="ECO:0007669"/>
    <property type="project" value="UniProtKB-SubCell"/>
</dbReference>
<keyword evidence="4 7" id="KW-0812">Transmembrane</keyword>
<dbReference type="NCBIfam" id="TIGR00786">
    <property type="entry name" value="dctM"/>
    <property type="match status" value="1"/>
</dbReference>
<dbReference type="RefSeq" id="WP_093131306.1">
    <property type="nucleotide sequence ID" value="NZ_FOHJ01000001.1"/>
</dbReference>
<accession>A0A1H9YY28</accession>
<keyword evidence="10" id="KW-1185">Reference proteome</keyword>
<feature type="transmembrane region" description="Helical" evidence="7">
    <location>
        <begin position="320"/>
        <end position="351"/>
    </location>
</feature>
<dbReference type="STRING" id="237682.SAMN05421676_101336"/>
<dbReference type="PANTHER" id="PTHR33362">
    <property type="entry name" value="SIALIC ACID TRAP TRANSPORTER PERMEASE PROTEIN SIAT-RELATED"/>
    <property type="match status" value="1"/>
</dbReference>
<feature type="transmembrane region" description="Helical" evidence="7">
    <location>
        <begin position="62"/>
        <end position="81"/>
    </location>
</feature>
<evidence type="ECO:0000259" key="8">
    <source>
        <dbReference type="Pfam" id="PF06808"/>
    </source>
</evidence>
<evidence type="ECO:0000256" key="4">
    <source>
        <dbReference type="ARBA" id="ARBA00022692"/>
    </source>
</evidence>
<protein>
    <submittedName>
        <fullName evidence="9">TRAP transporter, DctM subunit</fullName>
    </submittedName>
</protein>
<keyword evidence="6 7" id="KW-0472">Membrane</keyword>
<evidence type="ECO:0000256" key="3">
    <source>
        <dbReference type="ARBA" id="ARBA00022519"/>
    </source>
</evidence>
<feature type="transmembrane region" description="Helical" evidence="7">
    <location>
        <begin position="363"/>
        <end position="387"/>
    </location>
</feature>
<feature type="transmembrane region" description="Helical" evidence="7">
    <location>
        <begin position="249"/>
        <end position="266"/>
    </location>
</feature>
<evidence type="ECO:0000256" key="6">
    <source>
        <dbReference type="ARBA" id="ARBA00023136"/>
    </source>
</evidence>
<dbReference type="EMBL" id="FOHJ01000001">
    <property type="protein sequence ID" value="SES74167.1"/>
    <property type="molecule type" value="Genomic_DNA"/>
</dbReference>
<reference evidence="10" key="1">
    <citation type="submission" date="2016-10" db="EMBL/GenBank/DDBJ databases">
        <authorList>
            <person name="Varghese N."/>
            <person name="Submissions S."/>
        </authorList>
    </citation>
    <scope>NUCLEOTIDE SEQUENCE [LARGE SCALE GENOMIC DNA]</scope>
    <source>
        <strain evidence="10">CGMCC 1.3566</strain>
    </source>
</reference>
<dbReference type="OrthoDB" id="9785600at2"/>
<evidence type="ECO:0000256" key="5">
    <source>
        <dbReference type="ARBA" id="ARBA00022989"/>
    </source>
</evidence>
<dbReference type="Proteomes" id="UP000199095">
    <property type="component" value="Unassembled WGS sequence"/>
</dbReference>
<feature type="transmembrane region" description="Helical" evidence="7">
    <location>
        <begin position="12"/>
        <end position="41"/>
    </location>
</feature>
<dbReference type="GO" id="GO:0022857">
    <property type="term" value="F:transmembrane transporter activity"/>
    <property type="evidence" value="ECO:0007669"/>
    <property type="project" value="TreeGrafter"/>
</dbReference>
<evidence type="ECO:0000256" key="2">
    <source>
        <dbReference type="ARBA" id="ARBA00022475"/>
    </source>
</evidence>
<dbReference type="AlphaFoldDB" id="A0A1H9YY28"/>
<dbReference type="InterPro" id="IPR010656">
    <property type="entry name" value="DctM"/>
</dbReference>
<evidence type="ECO:0000313" key="9">
    <source>
        <dbReference type="EMBL" id="SES74167.1"/>
    </source>
</evidence>
<keyword evidence="2" id="KW-1003">Cell membrane</keyword>
<keyword evidence="3" id="KW-0997">Cell inner membrane</keyword>
<dbReference type="PIRSF" id="PIRSF006066">
    <property type="entry name" value="HI0050"/>
    <property type="match status" value="1"/>
</dbReference>
<feature type="transmembrane region" description="Helical" evidence="7">
    <location>
        <begin position="101"/>
        <end position="123"/>
    </location>
</feature>
<name>A0A1H9YY28_9BACI</name>
<feature type="transmembrane region" description="Helical" evidence="7">
    <location>
        <begin position="144"/>
        <end position="169"/>
    </location>
</feature>
<keyword evidence="5 7" id="KW-1133">Transmembrane helix</keyword>
<feature type="transmembrane region" description="Helical" evidence="7">
    <location>
        <begin position="399"/>
        <end position="420"/>
    </location>
</feature>
<feature type="domain" description="TRAP C4-dicarboxylate transport system permease DctM subunit" evidence="8">
    <location>
        <begin position="12"/>
        <end position="423"/>
    </location>
</feature>
<sequence length="435" mass="45614">MDVTTLAGIVLFGLFFLFLFIGVPISVSIAIATFVAALFLLPIQSSLLAISQQLITGVDSTVLLALVFFMLAGSIMNNGGIAERLINLAKLIGGRMSGSLAHTNIIGNTLFGAISGSAIAAAATMGRIMHPEQKKEGYDSSYSAAVNIASAPAGLIIPPSAMPIIYSLLTGGTSIAALFIAGYLPGLLMVVLLMIVAYFLAKKSNYTVAKKTNKREVAQTVLQSIPSLLLIVVVIGGIAGGIFTAVEGAAVAVLYATVLSLFYKQLHLSDIPKVLQETVLYSGMILLLIGASTAMSWILAYAGIPQALTNAMLSVTDNTALLLLIMLLILLIVGTFMDIAPALLIFTPILFPVATQMGIDPVHFGMIMGMALAIGVTTPPIGTVMFVGSSVSGVSIEKIIPKLLIFYIPLIIALLLVAFIPEISLFLPKLFGLID</sequence>
<proteinExistence type="predicted"/>
<dbReference type="PANTHER" id="PTHR33362:SF2">
    <property type="entry name" value="TRAP TRANSPORTER LARGE PERMEASE PROTEIN"/>
    <property type="match status" value="1"/>
</dbReference>
<organism evidence="9 10">
    <name type="scientific">Salinibacillus kushneri</name>
    <dbReference type="NCBI Taxonomy" id="237682"/>
    <lineage>
        <taxon>Bacteria</taxon>
        <taxon>Bacillati</taxon>
        <taxon>Bacillota</taxon>
        <taxon>Bacilli</taxon>
        <taxon>Bacillales</taxon>
        <taxon>Bacillaceae</taxon>
        <taxon>Salinibacillus</taxon>
    </lineage>
</organism>